<name>A0A8S3X6V8_PARAO</name>
<dbReference type="Pfam" id="PF05699">
    <property type="entry name" value="Dimer_Tnp_hAT"/>
    <property type="match status" value="1"/>
</dbReference>
<reference evidence="2" key="1">
    <citation type="submission" date="2021-04" db="EMBL/GenBank/DDBJ databases">
        <authorList>
            <person name="Tunstrom K."/>
        </authorList>
    </citation>
    <scope>NUCLEOTIDE SEQUENCE</scope>
</reference>
<comment type="caution">
    <text evidence="2">The sequence shown here is derived from an EMBL/GenBank/DDBJ whole genome shotgun (WGS) entry which is preliminary data.</text>
</comment>
<feature type="domain" description="HAT C-terminal dimerisation" evidence="1">
    <location>
        <begin position="135"/>
        <end position="185"/>
    </location>
</feature>
<dbReference type="EMBL" id="CAJQZP010000978">
    <property type="protein sequence ID" value="CAG5006003.1"/>
    <property type="molecule type" value="Genomic_DNA"/>
</dbReference>
<organism evidence="2 3">
    <name type="scientific">Parnassius apollo</name>
    <name type="common">Apollo butterfly</name>
    <name type="synonym">Papilio apollo</name>
    <dbReference type="NCBI Taxonomy" id="110799"/>
    <lineage>
        <taxon>Eukaryota</taxon>
        <taxon>Metazoa</taxon>
        <taxon>Ecdysozoa</taxon>
        <taxon>Arthropoda</taxon>
        <taxon>Hexapoda</taxon>
        <taxon>Insecta</taxon>
        <taxon>Pterygota</taxon>
        <taxon>Neoptera</taxon>
        <taxon>Endopterygota</taxon>
        <taxon>Lepidoptera</taxon>
        <taxon>Glossata</taxon>
        <taxon>Ditrysia</taxon>
        <taxon>Papilionoidea</taxon>
        <taxon>Papilionidae</taxon>
        <taxon>Parnassiinae</taxon>
        <taxon>Parnassini</taxon>
        <taxon>Parnassius</taxon>
        <taxon>Parnassius</taxon>
    </lineage>
</organism>
<keyword evidence="3" id="KW-1185">Reference proteome</keyword>
<dbReference type="OrthoDB" id="1607513at2759"/>
<evidence type="ECO:0000313" key="3">
    <source>
        <dbReference type="Proteomes" id="UP000691718"/>
    </source>
</evidence>
<dbReference type="AlphaFoldDB" id="A0A8S3X6V8"/>
<accession>A0A8S3X6V8</accession>
<dbReference type="InterPro" id="IPR008906">
    <property type="entry name" value="HATC_C_dom"/>
</dbReference>
<protein>
    <submittedName>
        <fullName evidence="2">(apollo) hypothetical protein</fullName>
    </submittedName>
</protein>
<evidence type="ECO:0000313" key="2">
    <source>
        <dbReference type="EMBL" id="CAG5006003.1"/>
    </source>
</evidence>
<dbReference type="Proteomes" id="UP000691718">
    <property type="component" value="Unassembled WGS sequence"/>
</dbReference>
<proteinExistence type="predicted"/>
<sequence length="186" mass="21282">MTRCLRESWDQLLLEGFTVTTNSVITALRTGLDKRLESVERSGTFSICTILDPRYKINVFSDTIEAVKAKKMLEEILATDIRRRRHGENQPQQSTSTSAFIPVRDKFSPWSILSNIVGMQQQQVGTPLSCAIKDVDSYLKDNILPMFNDSGKFNCPLQWWQRNHHIYHNLAILAYKYGNIMATSVP</sequence>
<dbReference type="GO" id="GO:0046983">
    <property type="term" value="F:protein dimerization activity"/>
    <property type="evidence" value="ECO:0007669"/>
    <property type="project" value="InterPro"/>
</dbReference>
<evidence type="ECO:0000259" key="1">
    <source>
        <dbReference type="Pfam" id="PF05699"/>
    </source>
</evidence>
<gene>
    <name evidence="2" type="ORF">PAPOLLO_LOCUS14673</name>
</gene>